<dbReference type="Proteomes" id="UP000269669">
    <property type="component" value="Unassembled WGS sequence"/>
</dbReference>
<dbReference type="InterPro" id="IPR037090">
    <property type="entry name" value="57_glycoside_trans_central"/>
</dbReference>
<dbReference type="GO" id="GO:0003844">
    <property type="term" value="F:1,4-alpha-glucan branching enzyme activity"/>
    <property type="evidence" value="ECO:0007669"/>
    <property type="project" value="InterPro"/>
</dbReference>
<dbReference type="PANTHER" id="PTHR41695">
    <property type="entry name" value="1,4-ALPHA-GLUCAN BRANCHING ENZYME RV3031-RELATED"/>
    <property type="match status" value="1"/>
</dbReference>
<dbReference type="AlphaFoldDB" id="A0A3R9P8T8"/>
<feature type="binding site" evidence="4">
    <location>
        <position position="320"/>
    </location>
    <ligand>
        <name>substrate</name>
    </ligand>
</feature>
<feature type="binding site" evidence="4">
    <location>
        <position position="303"/>
    </location>
    <ligand>
        <name>substrate</name>
    </ligand>
</feature>
<dbReference type="GO" id="GO:0005576">
    <property type="term" value="C:extracellular region"/>
    <property type="evidence" value="ECO:0007669"/>
    <property type="project" value="TreeGrafter"/>
</dbReference>
<name>A0A3R9P8T8_9BACT</name>
<comment type="similarity">
    <text evidence="1 5">Belongs to the glycosyl hydrolase 57 family.</text>
</comment>
<evidence type="ECO:0000259" key="6">
    <source>
        <dbReference type="Pfam" id="PF03065"/>
    </source>
</evidence>
<gene>
    <name evidence="8" type="ORF">EDE15_1604</name>
</gene>
<evidence type="ECO:0000256" key="4">
    <source>
        <dbReference type="PIRSR" id="PIRSR640042-2"/>
    </source>
</evidence>
<feature type="binding site" evidence="4">
    <location>
        <position position="510"/>
    </location>
    <ligand>
        <name>substrate</name>
    </ligand>
</feature>
<dbReference type="Pfam" id="PF09210">
    <property type="entry name" value="BE_C"/>
    <property type="match status" value="1"/>
</dbReference>
<keyword evidence="9" id="KW-1185">Reference proteome</keyword>
<evidence type="ECO:0000256" key="5">
    <source>
        <dbReference type="RuleBase" id="RU361196"/>
    </source>
</evidence>
<feature type="domain" description="Glycoside hydrolase family 57 N-terminal" evidence="6">
    <location>
        <begin position="18"/>
        <end position="444"/>
    </location>
</feature>
<dbReference type="InterPro" id="IPR040042">
    <property type="entry name" value="Branching_enz_MT3115-like"/>
</dbReference>
<feature type="active site" description="Nucleophile" evidence="3">
    <location>
        <position position="199"/>
    </location>
</feature>
<feature type="domain" description="1,4-alpha-glucan branching enzyme C-terminal" evidence="7">
    <location>
        <begin position="469"/>
        <end position="577"/>
    </location>
</feature>
<dbReference type="SUPFAM" id="SSF88688">
    <property type="entry name" value="Families 57/38 glycoside transferase middle domain"/>
    <property type="match status" value="1"/>
</dbReference>
<sequence length="617" mass="69881">MTKASPNSAQRPKGFLTLTLHAHLPYVVNHGTWPHGMEWLHEAAAETYLPFLRMLGNLERDNIRFNCNLNLSPILLEQLSHPVFIAEFPNYLTRKIVAAREDEAYFIQAGESHLAETARFWHRFFSTALDDFNALDGNIIAGFRHFNDIGLIEIITCGATHGYMPLLGTDESVRAQIRLAVDTHIRHIGKHPRGIWSPECGYRPAGFWNYPVPFADGAPMPAGFDRIGVEQALSESDIDFFFVDTHLVEESQRIPSPYELLKGSVPRDLQTEQMTHGPHRSLYQPYYVDGPYDKRYATTIFPRDPKTGIQVWSGDTGYPGDAVYLDFHKKRWPGGHRYWRVTGSKVDMGDKQPYYPQEAAERTKAHASNFVHLVYEALKSGFNDTIPPILCSPFDAELFGHWWFEGALWLEAIARILHDYDTGIQLISGSEYLDQYPRAGFIAMHEGSWGAEGNNHVWMNPDTSWTYTHIYPAELYAREVCTVGHWRNSPLGKRIAQQLCRELLLLESSDWQFLITTGAARDYAEIRFLTHNDQFNEIKTIYQTFEANGRLTVAQEARLAEIELRDTVFPNIDPGLWAAGAKQEGHIQAPTFPPAIPPASAPAPAPAVAYAKSEPID</sequence>
<keyword evidence="2 5" id="KW-0119">Carbohydrate metabolism</keyword>
<dbReference type="Pfam" id="PF03065">
    <property type="entry name" value="Glyco_hydro_57"/>
    <property type="match status" value="1"/>
</dbReference>
<evidence type="ECO:0000256" key="2">
    <source>
        <dbReference type="ARBA" id="ARBA00023277"/>
    </source>
</evidence>
<evidence type="ECO:0000259" key="7">
    <source>
        <dbReference type="Pfam" id="PF09210"/>
    </source>
</evidence>
<dbReference type="InterPro" id="IPR028995">
    <property type="entry name" value="Glyco_hydro_57/38_cen_sf"/>
</dbReference>
<proteinExistence type="inferred from homology"/>
<evidence type="ECO:0000256" key="1">
    <source>
        <dbReference type="ARBA" id="ARBA00006821"/>
    </source>
</evidence>
<evidence type="ECO:0000313" key="9">
    <source>
        <dbReference type="Proteomes" id="UP000269669"/>
    </source>
</evidence>
<dbReference type="InterPro" id="IPR015293">
    <property type="entry name" value="BE_C"/>
</dbReference>
<evidence type="ECO:0000313" key="8">
    <source>
        <dbReference type="EMBL" id="RSL16095.1"/>
    </source>
</evidence>
<feature type="active site" description="Proton donor" evidence="3">
    <location>
        <position position="395"/>
    </location>
</feature>
<reference evidence="8 9" key="1">
    <citation type="submission" date="2018-12" db="EMBL/GenBank/DDBJ databases">
        <title>Sequencing of bacterial isolates from soil warming experiment in Harvard Forest, Massachusetts, USA.</title>
        <authorList>
            <person name="Deangelis K."/>
        </authorList>
    </citation>
    <scope>NUCLEOTIDE SEQUENCE [LARGE SCALE GENOMIC DNA]</scope>
    <source>
        <strain evidence="8 9">EB153</strain>
    </source>
</reference>
<organism evidence="8 9">
    <name type="scientific">Edaphobacter aggregans</name>
    <dbReference type="NCBI Taxonomy" id="570835"/>
    <lineage>
        <taxon>Bacteria</taxon>
        <taxon>Pseudomonadati</taxon>
        <taxon>Acidobacteriota</taxon>
        <taxon>Terriglobia</taxon>
        <taxon>Terriglobales</taxon>
        <taxon>Acidobacteriaceae</taxon>
        <taxon>Edaphobacter</taxon>
    </lineage>
</organism>
<evidence type="ECO:0000256" key="3">
    <source>
        <dbReference type="PIRSR" id="PIRSR640042-1"/>
    </source>
</evidence>
<dbReference type="SUPFAM" id="SSF88713">
    <property type="entry name" value="Glycoside hydrolase/deacetylase"/>
    <property type="match status" value="1"/>
</dbReference>
<dbReference type="InterPro" id="IPR004300">
    <property type="entry name" value="Glyco_hydro_57_N"/>
</dbReference>
<accession>A0A3R9P8T8</accession>
<dbReference type="Gene3D" id="3.20.110.10">
    <property type="entry name" value="Glycoside hydrolase 38, N terminal domain"/>
    <property type="match status" value="1"/>
</dbReference>
<dbReference type="OrthoDB" id="9803279at2"/>
<dbReference type="InterPro" id="IPR011330">
    <property type="entry name" value="Glyco_hydro/deAcase_b/a-brl"/>
</dbReference>
<dbReference type="EMBL" id="RSDW01000001">
    <property type="protein sequence ID" value="RSL16095.1"/>
    <property type="molecule type" value="Genomic_DNA"/>
</dbReference>
<dbReference type="PANTHER" id="PTHR41695:SF1">
    <property type="entry name" value="1,4-ALPHA-GLUCAN BRANCHING ENZYME TK1436"/>
    <property type="match status" value="1"/>
</dbReference>
<protein>
    <submittedName>
        <fullName evidence="8">1,4-alpha-glucan branching enzyme</fullName>
    </submittedName>
</protein>
<dbReference type="Gene3D" id="1.20.1430.10">
    <property type="entry name" value="Families 57/38 glycoside transferase, middle domain"/>
    <property type="match status" value="1"/>
</dbReference>
<comment type="caution">
    <text evidence="8">The sequence shown here is derived from an EMBL/GenBank/DDBJ whole genome shotgun (WGS) entry which is preliminary data.</text>
</comment>
<dbReference type="GO" id="GO:0030979">
    <property type="term" value="P:alpha-glucan biosynthetic process"/>
    <property type="evidence" value="ECO:0007669"/>
    <property type="project" value="InterPro"/>
</dbReference>
<feature type="binding site" evidence="4">
    <location>
        <position position="449"/>
    </location>
    <ligand>
        <name>substrate</name>
    </ligand>
</feature>
<dbReference type="InterPro" id="IPR027291">
    <property type="entry name" value="Glyco_hydro_38_N_sf"/>
</dbReference>
<dbReference type="RefSeq" id="WP_125484754.1">
    <property type="nucleotide sequence ID" value="NZ_RSDW01000001.1"/>
</dbReference>